<dbReference type="GO" id="GO:0006629">
    <property type="term" value="P:lipid metabolic process"/>
    <property type="evidence" value="ECO:0007669"/>
    <property type="project" value="InterPro"/>
</dbReference>
<dbReference type="CDD" id="cd08561">
    <property type="entry name" value="GDPD_cytoplasmic_ScUgpQ2_like"/>
    <property type="match status" value="1"/>
</dbReference>
<keyword evidence="1" id="KW-0472">Membrane</keyword>
<dbReference type="EMBL" id="MJEH01000005">
    <property type="protein sequence ID" value="OEH94086.1"/>
    <property type="molecule type" value="Genomic_DNA"/>
</dbReference>
<dbReference type="InterPro" id="IPR017946">
    <property type="entry name" value="PLC-like_Pdiesterase_TIM-brl"/>
</dbReference>
<accession>A0A1E5LJ69</accession>
<feature type="domain" description="GP-PDE" evidence="2">
    <location>
        <begin position="53"/>
        <end position="303"/>
    </location>
</feature>
<reference evidence="3 4" key="1">
    <citation type="submission" date="2016-08" db="EMBL/GenBank/DDBJ databases">
        <title>Genome of Bacillus solimangrovi GH2-4.</title>
        <authorList>
            <person name="Lim S."/>
            <person name="Kim B.-C."/>
        </authorList>
    </citation>
    <scope>NUCLEOTIDE SEQUENCE [LARGE SCALE GENOMIC DNA]</scope>
    <source>
        <strain evidence="3 4">GH2-4</strain>
    </source>
</reference>
<dbReference type="PANTHER" id="PTHR46211:SF14">
    <property type="entry name" value="GLYCEROPHOSPHODIESTER PHOSPHODIESTERASE"/>
    <property type="match status" value="1"/>
</dbReference>
<evidence type="ECO:0000256" key="1">
    <source>
        <dbReference type="SAM" id="Phobius"/>
    </source>
</evidence>
<evidence type="ECO:0000313" key="4">
    <source>
        <dbReference type="Proteomes" id="UP000095209"/>
    </source>
</evidence>
<keyword evidence="1" id="KW-0812">Transmembrane</keyword>
<dbReference type="RefSeq" id="WP_069715855.1">
    <property type="nucleotide sequence ID" value="NZ_MJEH01000005.1"/>
</dbReference>
<dbReference type="PANTHER" id="PTHR46211">
    <property type="entry name" value="GLYCEROPHOSPHORYL DIESTER PHOSPHODIESTERASE"/>
    <property type="match status" value="1"/>
</dbReference>
<protein>
    <recommendedName>
        <fullName evidence="2">GP-PDE domain-containing protein</fullName>
    </recommendedName>
</protein>
<gene>
    <name evidence="3" type="ORF">BFG57_09575</name>
</gene>
<dbReference type="Pfam" id="PF03009">
    <property type="entry name" value="GDPD"/>
    <property type="match status" value="1"/>
</dbReference>
<dbReference type="AlphaFoldDB" id="A0A1E5LJ69"/>
<dbReference type="SUPFAM" id="SSF51695">
    <property type="entry name" value="PLC-like phosphodiesterases"/>
    <property type="match status" value="1"/>
</dbReference>
<dbReference type="Proteomes" id="UP000095209">
    <property type="component" value="Unassembled WGS sequence"/>
</dbReference>
<keyword evidence="4" id="KW-1185">Reference proteome</keyword>
<dbReference type="STRING" id="1305675.BFG57_09575"/>
<feature type="transmembrane region" description="Helical" evidence="1">
    <location>
        <begin position="17"/>
        <end position="37"/>
    </location>
</feature>
<name>A0A1E5LJ69_9BACI</name>
<organism evidence="3 4">
    <name type="scientific">Bacillus solimangrovi</name>
    <dbReference type="NCBI Taxonomy" id="1305675"/>
    <lineage>
        <taxon>Bacteria</taxon>
        <taxon>Bacillati</taxon>
        <taxon>Bacillota</taxon>
        <taxon>Bacilli</taxon>
        <taxon>Bacillales</taxon>
        <taxon>Bacillaceae</taxon>
        <taxon>Bacillus</taxon>
    </lineage>
</organism>
<dbReference type="PROSITE" id="PS51704">
    <property type="entry name" value="GP_PDE"/>
    <property type="match status" value="1"/>
</dbReference>
<sequence length="310" mass="34955">MEVVVQKGKKRTKFTKSILIGLISFILLFIIINFIPVKKHDDNDFIRIGSSSPDIIAHRGGAGIAPENTLEAFTLSESLGVDILEFDVRLSKDGQVIVIHDESIDRTTNGKGNVSDYTIEKLKSFDAGYQFVGPDGSYPYRGKGITIPLLTEVLESFDHMPMVIELKENDTELADKFADIINHYNMENKVIVSSFYDEIANYFYDITNGRVAISTASKTTKNFVILNELFLGNIYPLKEKAMQLPTHSSIFDLTTKRLIDSAHERNIAVQYWTINDTDMMEFLLEQGADGIMTDYPNKAIHLLRQKGVDE</sequence>
<evidence type="ECO:0000313" key="3">
    <source>
        <dbReference type="EMBL" id="OEH94086.1"/>
    </source>
</evidence>
<dbReference type="Gene3D" id="3.20.20.190">
    <property type="entry name" value="Phosphatidylinositol (PI) phosphodiesterase"/>
    <property type="match status" value="1"/>
</dbReference>
<keyword evidence="1" id="KW-1133">Transmembrane helix</keyword>
<dbReference type="OrthoDB" id="384721at2"/>
<dbReference type="InterPro" id="IPR030395">
    <property type="entry name" value="GP_PDE_dom"/>
</dbReference>
<evidence type="ECO:0000259" key="2">
    <source>
        <dbReference type="PROSITE" id="PS51704"/>
    </source>
</evidence>
<proteinExistence type="predicted"/>
<dbReference type="GO" id="GO:0008081">
    <property type="term" value="F:phosphoric diester hydrolase activity"/>
    <property type="evidence" value="ECO:0007669"/>
    <property type="project" value="InterPro"/>
</dbReference>
<comment type="caution">
    <text evidence="3">The sequence shown here is derived from an EMBL/GenBank/DDBJ whole genome shotgun (WGS) entry which is preliminary data.</text>
</comment>